<feature type="domain" description="Anti sigma-E protein RseA N-terminal" evidence="1">
    <location>
        <begin position="5"/>
        <end position="83"/>
    </location>
</feature>
<evidence type="ECO:0000259" key="1">
    <source>
        <dbReference type="Pfam" id="PF03872"/>
    </source>
</evidence>
<name>A0A937D7A5_9BURK</name>
<dbReference type="Proteomes" id="UP000613011">
    <property type="component" value="Unassembled WGS sequence"/>
</dbReference>
<dbReference type="GO" id="GO:0016989">
    <property type="term" value="F:sigma factor antagonist activity"/>
    <property type="evidence" value="ECO:0007669"/>
    <property type="project" value="InterPro"/>
</dbReference>
<dbReference type="PANTHER" id="PTHR38104:SF1">
    <property type="entry name" value="ANTI-SIGMA-E FACTOR RSEA"/>
    <property type="match status" value="1"/>
</dbReference>
<sequence length="186" mass="19389">MNNMNTREWVSALADGQLDGDDLDRAIDALAADPEALEAWSAYHLVGDVLRSPDLAATRPAGAFVARFSQRLATEAAPPVAAASVSPALAWAPRAKPANDPVFRWKLAAGFASVAAVASIGWASLGSVMAPTAAQLAAAPAGDNFVMIRDAQLDEMLAAHQQMGGAGPLEMPAAFVRQVTFDPPKR</sequence>
<dbReference type="InterPro" id="IPR036147">
    <property type="entry name" value="Anti-sigma_E_RseA_N_sf"/>
</dbReference>
<dbReference type="Pfam" id="PF03872">
    <property type="entry name" value="RseA_N"/>
    <property type="match status" value="1"/>
</dbReference>
<dbReference type="SUPFAM" id="SSF89069">
    <property type="entry name" value="N-terminal, cytoplasmic domain of anti-sigmaE factor RseA"/>
    <property type="match status" value="1"/>
</dbReference>
<dbReference type="CDD" id="cd16328">
    <property type="entry name" value="RseA_N"/>
    <property type="match status" value="1"/>
</dbReference>
<organism evidence="2 3">
    <name type="scientific">Ramlibacter aurantiacus</name>
    <dbReference type="NCBI Taxonomy" id="2801330"/>
    <lineage>
        <taxon>Bacteria</taxon>
        <taxon>Pseudomonadati</taxon>
        <taxon>Pseudomonadota</taxon>
        <taxon>Betaproteobacteria</taxon>
        <taxon>Burkholderiales</taxon>
        <taxon>Comamonadaceae</taxon>
        <taxon>Ramlibacter</taxon>
    </lineage>
</organism>
<evidence type="ECO:0000313" key="2">
    <source>
        <dbReference type="EMBL" id="MBL0423127.1"/>
    </source>
</evidence>
<evidence type="ECO:0000313" key="3">
    <source>
        <dbReference type="Proteomes" id="UP000613011"/>
    </source>
</evidence>
<dbReference type="InterPro" id="IPR052383">
    <property type="entry name" value="Anti-sigma-E_RseA-like"/>
</dbReference>
<keyword evidence="3" id="KW-1185">Reference proteome</keyword>
<dbReference type="PANTHER" id="PTHR38104">
    <property type="match status" value="1"/>
</dbReference>
<comment type="caution">
    <text evidence="2">The sequence shown here is derived from an EMBL/GenBank/DDBJ whole genome shotgun (WGS) entry which is preliminary data.</text>
</comment>
<dbReference type="EMBL" id="JAEQNA010000011">
    <property type="protein sequence ID" value="MBL0423127.1"/>
    <property type="molecule type" value="Genomic_DNA"/>
</dbReference>
<dbReference type="Gene3D" id="1.10.10.880">
    <property type="entry name" value="Anti sigma-E protein RseA, N-terminal domain"/>
    <property type="match status" value="1"/>
</dbReference>
<proteinExistence type="predicted"/>
<dbReference type="InterPro" id="IPR005572">
    <property type="entry name" value="Anti-sigma_E_RseA_N"/>
</dbReference>
<gene>
    <name evidence="2" type="ORF">JI739_22520</name>
</gene>
<dbReference type="AlphaFoldDB" id="A0A937D7A5"/>
<protein>
    <submittedName>
        <fullName evidence="2">Sigma-E factor negative regulatory protein</fullName>
    </submittedName>
</protein>
<accession>A0A937D7A5</accession>
<reference evidence="2" key="1">
    <citation type="submission" date="2021-01" db="EMBL/GenBank/DDBJ databases">
        <title>Ramlibacter sp. strain AW1 16S ribosomal RNA gene Genome sequencing and assembly.</title>
        <authorList>
            <person name="Kang M."/>
        </authorList>
    </citation>
    <scope>NUCLEOTIDE SEQUENCE</scope>
    <source>
        <strain evidence="2">AW1</strain>
    </source>
</reference>